<proteinExistence type="predicted"/>
<reference evidence="2 3" key="1">
    <citation type="submission" date="2017-09" db="EMBL/GenBank/DDBJ databases">
        <title>Comparative genomics of rhizobia isolated from Phaseolus vulgaris in China.</title>
        <authorList>
            <person name="Tong W."/>
        </authorList>
    </citation>
    <scope>NUCLEOTIDE SEQUENCE [LARGE SCALE GENOMIC DNA]</scope>
    <source>
        <strain evidence="2 3">PCH1</strain>
    </source>
</reference>
<organism evidence="2 3">
    <name type="scientific">Rhizobium fredii</name>
    <name type="common">Sinorhizobium fredii</name>
    <dbReference type="NCBI Taxonomy" id="380"/>
    <lineage>
        <taxon>Bacteria</taxon>
        <taxon>Pseudomonadati</taxon>
        <taxon>Pseudomonadota</taxon>
        <taxon>Alphaproteobacteria</taxon>
        <taxon>Hyphomicrobiales</taxon>
        <taxon>Rhizobiaceae</taxon>
        <taxon>Sinorhizobium/Ensifer group</taxon>
        <taxon>Sinorhizobium</taxon>
    </lineage>
</organism>
<accession>A0A2A6LMS3</accession>
<dbReference type="SUPFAM" id="SSF56634">
    <property type="entry name" value="Heme-dependent catalase-like"/>
    <property type="match status" value="1"/>
</dbReference>
<evidence type="ECO:0000256" key="1">
    <source>
        <dbReference type="SAM" id="MobiDB-lite"/>
    </source>
</evidence>
<feature type="region of interest" description="Disordered" evidence="1">
    <location>
        <begin position="86"/>
        <end position="107"/>
    </location>
</feature>
<evidence type="ECO:0000313" key="2">
    <source>
        <dbReference type="EMBL" id="PDT43963.1"/>
    </source>
</evidence>
<name>A0A2A6LMS3_RHIFR</name>
<protein>
    <recommendedName>
        <fullName evidence="4">Catalase</fullName>
    </recommendedName>
</protein>
<dbReference type="InterPro" id="IPR020835">
    <property type="entry name" value="Catalase_sf"/>
</dbReference>
<sequence>MNAGRQLFVRSIRDFSTFVHTPDAERIKLVESGLMLDDQLREAYRIRGSFTDSRYHTWVCFEFIDKTGVSRYVRFRLINADRGPDRGLPRPEFKANGHPSMDAEADDDRAPDFLRKDFIHRVRHSDVRYILQAQLRDTPPPPVGNHELFDPSQPWNEYWFPWVDMFEIRLNEVIDDQAAVSRLEMNPNRSPECIRIPLATSPDDYASLGHARAIVYPGARAARAAVPPPQNN</sequence>
<dbReference type="AlphaFoldDB" id="A0A2A6LMS3"/>
<feature type="compositionally biased region" description="Basic and acidic residues" evidence="1">
    <location>
        <begin position="86"/>
        <end position="95"/>
    </location>
</feature>
<dbReference type="Proteomes" id="UP000220353">
    <property type="component" value="Unassembled WGS sequence"/>
</dbReference>
<comment type="caution">
    <text evidence="2">The sequence shown here is derived from an EMBL/GenBank/DDBJ whole genome shotgun (WGS) entry which is preliminary data.</text>
</comment>
<dbReference type="EMBL" id="NWTC01000049">
    <property type="protein sequence ID" value="PDT43963.1"/>
    <property type="molecule type" value="Genomic_DNA"/>
</dbReference>
<evidence type="ECO:0000313" key="3">
    <source>
        <dbReference type="Proteomes" id="UP000220353"/>
    </source>
</evidence>
<dbReference type="Gene3D" id="2.40.180.10">
    <property type="entry name" value="Catalase core domain"/>
    <property type="match status" value="1"/>
</dbReference>
<dbReference type="GO" id="GO:0020037">
    <property type="term" value="F:heme binding"/>
    <property type="evidence" value="ECO:0007669"/>
    <property type="project" value="InterPro"/>
</dbReference>
<evidence type="ECO:0008006" key="4">
    <source>
        <dbReference type="Google" id="ProtNLM"/>
    </source>
</evidence>
<dbReference type="SMR" id="A0A2A6LMS3"/>
<gene>
    <name evidence="2" type="ORF">CO661_31995</name>
</gene>